<dbReference type="EMBL" id="LBVC01000046">
    <property type="protein sequence ID" value="KKQ77183.1"/>
    <property type="molecule type" value="Genomic_DNA"/>
</dbReference>
<protein>
    <submittedName>
        <fullName evidence="2">Uncharacterized protein</fullName>
    </submittedName>
</protein>
<dbReference type="AlphaFoldDB" id="A0A0G0KC15"/>
<dbReference type="InterPro" id="IPR022121">
    <property type="entry name" value="Peptidase_M73_camelysin"/>
</dbReference>
<reference evidence="2 3" key="1">
    <citation type="journal article" date="2015" name="Nature">
        <title>rRNA introns, odd ribosomes, and small enigmatic genomes across a large radiation of phyla.</title>
        <authorList>
            <person name="Brown C.T."/>
            <person name="Hug L.A."/>
            <person name="Thomas B.C."/>
            <person name="Sharon I."/>
            <person name="Castelle C.J."/>
            <person name="Singh A."/>
            <person name="Wilkins M.J."/>
            <person name="Williams K.H."/>
            <person name="Banfield J.F."/>
        </authorList>
    </citation>
    <scope>NUCLEOTIDE SEQUENCE [LARGE SCALE GENOMIC DNA]</scope>
</reference>
<feature type="chain" id="PRO_5002533114" evidence="1">
    <location>
        <begin position="27"/>
        <end position="227"/>
    </location>
</feature>
<evidence type="ECO:0000256" key="1">
    <source>
        <dbReference type="SAM" id="SignalP"/>
    </source>
</evidence>
<evidence type="ECO:0000313" key="3">
    <source>
        <dbReference type="Proteomes" id="UP000034324"/>
    </source>
</evidence>
<dbReference type="NCBIfam" id="TIGR04088">
    <property type="entry name" value="cognate_SipW"/>
    <property type="match status" value="1"/>
</dbReference>
<sequence length="227" mass="23745">MKKILISLAVIAVVSAIGFGATTAYFSDTETSSGNTFTAGSLDLNLNKDSAYTIAAANLFTESNMAPGVSVGPKTLYFRNNGTIAGKVKLNTSYVNADGTPNAVDVSDDDYAKNLLVVSGVTDTIAVQGYWAQHIITTNYSGNAGNAVTDGAVYDMGSGVYVPTVYGLKGITLYFDDGVTPFIWNAGITHDVALTLQLSPAADNNYQSDGVAVTLTATMAQWEDASF</sequence>
<feature type="signal peptide" evidence="1">
    <location>
        <begin position="1"/>
        <end position="26"/>
    </location>
</feature>
<accession>A0A0G0KC15</accession>
<comment type="caution">
    <text evidence="2">The sequence shown here is derived from an EMBL/GenBank/DDBJ whole genome shotgun (WGS) entry which is preliminary data.</text>
</comment>
<keyword evidence="1" id="KW-0732">Signal</keyword>
<gene>
    <name evidence="2" type="ORF">US99_C0046G0008</name>
</gene>
<dbReference type="Proteomes" id="UP000034324">
    <property type="component" value="Unassembled WGS sequence"/>
</dbReference>
<proteinExistence type="predicted"/>
<name>A0A0G0KC15_9BACT</name>
<dbReference type="InterPro" id="IPR023833">
    <property type="entry name" value="Signal_pept_SipW-depend-type"/>
</dbReference>
<evidence type="ECO:0000313" key="2">
    <source>
        <dbReference type="EMBL" id="KKQ77183.1"/>
    </source>
</evidence>
<organism evidence="2 3">
    <name type="scientific">Candidatus Daviesbacteria bacterium GW2011_GWF2_38_6</name>
    <dbReference type="NCBI Taxonomy" id="1618432"/>
    <lineage>
        <taxon>Bacteria</taxon>
        <taxon>Candidatus Daviesiibacteriota</taxon>
    </lineage>
</organism>
<dbReference type="Pfam" id="PF12389">
    <property type="entry name" value="Peptidase_M73"/>
    <property type="match status" value="1"/>
</dbReference>